<name>A0A8S9TM91_PHYIN</name>
<accession>A0A8S9TM91</accession>
<sequence>MAEQDDRGNGESPYQLVQAQMSGKQKGRSTPFQDSHLLEFGPAVSERSPTSGFILAVACRFCMMFGREEEVDSKRKVIQTNKFYKRTDRNHLLFQHPSRWAQYEQLSSEAKRVFFDDVKPFRATIRSFASEKQAPIVVSIGTRIVDEIIEQILLDGDENNFSWERTKKAAFKRDDSGTHFVLIINNPLQFHLIVDYLSYGMSFRMALSVLTNAKQRTGLASIGSCSPDLPSKYARFVCAMSLQKIKLLLCAAWTFSVALDMSTHMSVSYLDTRIRLFHCGQIINLHLLAIPMYDSHTGEAMFNAIIPILDVLGPDWKEVMLGVTTDGERK</sequence>
<feature type="region of interest" description="Disordered" evidence="1">
    <location>
        <begin position="1"/>
        <end position="32"/>
    </location>
</feature>
<protein>
    <submittedName>
        <fullName evidence="2">Uncharacterized protein</fullName>
    </submittedName>
</protein>
<comment type="caution">
    <text evidence="2">The sequence shown here is derived from an EMBL/GenBank/DDBJ whole genome shotgun (WGS) entry which is preliminary data.</text>
</comment>
<organism evidence="2 3">
    <name type="scientific">Phytophthora infestans</name>
    <name type="common">Potato late blight agent</name>
    <name type="synonym">Botrytis infestans</name>
    <dbReference type="NCBI Taxonomy" id="4787"/>
    <lineage>
        <taxon>Eukaryota</taxon>
        <taxon>Sar</taxon>
        <taxon>Stramenopiles</taxon>
        <taxon>Oomycota</taxon>
        <taxon>Peronosporomycetes</taxon>
        <taxon>Peronosporales</taxon>
        <taxon>Peronosporaceae</taxon>
        <taxon>Phytophthora</taxon>
    </lineage>
</organism>
<feature type="compositionally biased region" description="Polar residues" evidence="1">
    <location>
        <begin position="15"/>
        <end position="32"/>
    </location>
</feature>
<evidence type="ECO:0000313" key="2">
    <source>
        <dbReference type="EMBL" id="KAF4129570.1"/>
    </source>
</evidence>
<evidence type="ECO:0000313" key="3">
    <source>
        <dbReference type="Proteomes" id="UP000704712"/>
    </source>
</evidence>
<dbReference type="Proteomes" id="UP000704712">
    <property type="component" value="Unassembled WGS sequence"/>
</dbReference>
<dbReference type="PANTHER" id="PTHR37067:SF3">
    <property type="entry name" value="PX DOMAIN-CONTAINING PROTEIN"/>
    <property type="match status" value="1"/>
</dbReference>
<dbReference type="PANTHER" id="PTHR37067">
    <property type="entry name" value="PX DOMAIN-CONTAINING PROTEIN"/>
    <property type="match status" value="1"/>
</dbReference>
<dbReference type="EMBL" id="JAACNO010002941">
    <property type="protein sequence ID" value="KAF4129570.1"/>
    <property type="molecule type" value="Genomic_DNA"/>
</dbReference>
<evidence type="ECO:0000256" key="1">
    <source>
        <dbReference type="SAM" id="MobiDB-lite"/>
    </source>
</evidence>
<reference evidence="2" key="1">
    <citation type="submission" date="2020-03" db="EMBL/GenBank/DDBJ databases">
        <title>Hybrid Assembly of Korean Phytophthora infestans isolates.</title>
        <authorList>
            <person name="Prokchorchik M."/>
            <person name="Lee Y."/>
            <person name="Seo J."/>
            <person name="Cho J.-H."/>
            <person name="Park Y.-E."/>
            <person name="Jang D.-C."/>
            <person name="Im J.-S."/>
            <person name="Choi J.-G."/>
            <person name="Park H.-J."/>
            <person name="Lee G.-B."/>
            <person name="Lee Y.-G."/>
            <person name="Hong S.-Y."/>
            <person name="Cho K."/>
            <person name="Sohn K.H."/>
        </authorList>
    </citation>
    <scope>NUCLEOTIDE SEQUENCE</scope>
    <source>
        <strain evidence="2">KR_2_A2</strain>
    </source>
</reference>
<dbReference type="AlphaFoldDB" id="A0A8S9TM91"/>
<gene>
    <name evidence="2" type="ORF">GN958_ATG21240</name>
</gene>
<proteinExistence type="predicted"/>